<dbReference type="Proteomes" id="UP001357485">
    <property type="component" value="Unassembled WGS sequence"/>
</dbReference>
<dbReference type="InterPro" id="IPR006176">
    <property type="entry name" value="3-OHacyl-CoA_DH_NAD-bd"/>
</dbReference>
<evidence type="ECO:0000313" key="2">
    <source>
        <dbReference type="EMBL" id="KAK5280017.1"/>
    </source>
</evidence>
<organism evidence="2 3">
    <name type="scientific">Cryomyces antarcticus</name>
    <dbReference type="NCBI Taxonomy" id="329879"/>
    <lineage>
        <taxon>Eukaryota</taxon>
        <taxon>Fungi</taxon>
        <taxon>Dikarya</taxon>
        <taxon>Ascomycota</taxon>
        <taxon>Pezizomycotina</taxon>
        <taxon>Dothideomycetes</taxon>
        <taxon>Dothideomycetes incertae sedis</taxon>
        <taxon>Cryomyces</taxon>
    </lineage>
</organism>
<protein>
    <recommendedName>
        <fullName evidence="1">3-hydroxyacyl-CoA dehydrogenase NAD binding domain-containing protein</fullName>
    </recommendedName>
</protein>
<dbReference type="Gene3D" id="3.40.50.720">
    <property type="entry name" value="NAD(P)-binding Rossmann-like Domain"/>
    <property type="match status" value="1"/>
</dbReference>
<dbReference type="InterPro" id="IPR036291">
    <property type="entry name" value="NAD(P)-bd_dom_sf"/>
</dbReference>
<dbReference type="SUPFAM" id="SSF51735">
    <property type="entry name" value="NAD(P)-binding Rossmann-fold domains"/>
    <property type="match status" value="1"/>
</dbReference>
<keyword evidence="3" id="KW-1185">Reference proteome</keyword>
<comment type="caution">
    <text evidence="2">The sequence shown here is derived from an EMBL/GenBank/DDBJ whole genome shotgun (WGS) entry which is preliminary data.</text>
</comment>
<dbReference type="EMBL" id="JAVRRA010001508">
    <property type="protein sequence ID" value="KAK5280017.1"/>
    <property type="molecule type" value="Genomic_DNA"/>
</dbReference>
<evidence type="ECO:0000313" key="3">
    <source>
        <dbReference type="Proteomes" id="UP001357485"/>
    </source>
</evidence>
<accession>A0ABR0M465</accession>
<reference evidence="2 3" key="1">
    <citation type="submission" date="2023-08" db="EMBL/GenBank/DDBJ databases">
        <title>Black Yeasts Isolated from many extreme environments.</title>
        <authorList>
            <person name="Coleine C."/>
            <person name="Stajich J.E."/>
            <person name="Selbmann L."/>
        </authorList>
    </citation>
    <scope>NUCLEOTIDE SEQUENCE [LARGE SCALE GENOMIC DNA]</scope>
    <source>
        <strain evidence="2 3">CCFEE 536</strain>
    </source>
</reference>
<name>A0ABR0M465_9PEZI</name>
<feature type="domain" description="3-hydroxyacyl-CoA dehydrogenase NAD binding" evidence="1">
    <location>
        <begin position="9"/>
        <end position="52"/>
    </location>
</feature>
<gene>
    <name evidence="2" type="ORF">LTR16_007234</name>
</gene>
<sequence length="80" mass="8465">MANAPDIKKLAVIGCGSMGGGLALLFAEKGLEVLLNDPSEETMDGILSQAKDGGIGDRISEYKDYKTLCKNLGSPKVFLF</sequence>
<evidence type="ECO:0000259" key="1">
    <source>
        <dbReference type="Pfam" id="PF02737"/>
    </source>
</evidence>
<proteinExistence type="predicted"/>
<feature type="non-terminal residue" evidence="2">
    <location>
        <position position="80"/>
    </location>
</feature>
<dbReference type="Pfam" id="PF02737">
    <property type="entry name" value="3HCDH_N"/>
    <property type="match status" value="1"/>
</dbReference>